<organism evidence="1 2">
    <name type="scientific">Penicillium freii</name>
    <dbReference type="NCBI Taxonomy" id="48697"/>
    <lineage>
        <taxon>Eukaryota</taxon>
        <taxon>Fungi</taxon>
        <taxon>Dikarya</taxon>
        <taxon>Ascomycota</taxon>
        <taxon>Pezizomycotina</taxon>
        <taxon>Eurotiomycetes</taxon>
        <taxon>Eurotiomycetidae</taxon>
        <taxon>Eurotiales</taxon>
        <taxon>Aspergillaceae</taxon>
        <taxon>Penicillium</taxon>
    </lineage>
</organism>
<dbReference type="EMBL" id="LLXE01000244">
    <property type="protein sequence ID" value="KUM59083.1"/>
    <property type="molecule type" value="Genomic_DNA"/>
</dbReference>
<proteinExistence type="predicted"/>
<protein>
    <submittedName>
        <fullName evidence="1">Uncharacterized protein</fullName>
    </submittedName>
</protein>
<keyword evidence="2" id="KW-1185">Reference proteome</keyword>
<sequence length="129" mass="13983">MDAIALQLGLGPTRADFDNPGVLNAINPNPLTGFAHGPIPNNNEEWKPTAYTSAIAAGAKKIRYRGSRHHGYPPVPNAPVALNKENTGVCDVMVNGAQMCGLVFADQVALWRHLRNEHSGASKYMLFIY</sequence>
<evidence type="ECO:0000313" key="1">
    <source>
        <dbReference type="EMBL" id="KUM59083.1"/>
    </source>
</evidence>
<accession>A0A101MEQ9</accession>
<reference evidence="1 2" key="1">
    <citation type="submission" date="2015-10" db="EMBL/GenBank/DDBJ databases">
        <title>Genome sequencing of Penicillium freii.</title>
        <authorList>
            <person name="Nguyen H.D."/>
            <person name="Visagie C.M."/>
            <person name="Seifert K.A."/>
        </authorList>
    </citation>
    <scope>NUCLEOTIDE SEQUENCE [LARGE SCALE GENOMIC DNA]</scope>
    <source>
        <strain evidence="1 2">DAOM 242723</strain>
    </source>
</reference>
<comment type="caution">
    <text evidence="1">The sequence shown here is derived from an EMBL/GenBank/DDBJ whole genome shotgun (WGS) entry which is preliminary data.</text>
</comment>
<dbReference type="OrthoDB" id="4358036at2759"/>
<evidence type="ECO:0000313" key="2">
    <source>
        <dbReference type="Proteomes" id="UP000055045"/>
    </source>
</evidence>
<gene>
    <name evidence="1" type="ORF">ACN42_g8063</name>
</gene>
<dbReference type="Proteomes" id="UP000055045">
    <property type="component" value="Unassembled WGS sequence"/>
</dbReference>
<name>A0A101MEQ9_PENFR</name>
<dbReference type="AlphaFoldDB" id="A0A101MEQ9"/>